<dbReference type="Gene3D" id="3.40.50.300">
    <property type="entry name" value="P-loop containing nucleotide triphosphate hydrolases"/>
    <property type="match status" value="1"/>
</dbReference>
<dbReference type="Proteomes" id="UP000789570">
    <property type="component" value="Unassembled WGS sequence"/>
</dbReference>
<keyword evidence="3" id="KW-0539">Nucleus</keyword>
<keyword evidence="2" id="KW-0067">ATP-binding</keyword>
<dbReference type="GO" id="GO:0000796">
    <property type="term" value="C:condensin complex"/>
    <property type="evidence" value="ECO:0007669"/>
    <property type="project" value="TreeGrafter"/>
</dbReference>
<evidence type="ECO:0000256" key="2">
    <source>
        <dbReference type="ARBA" id="ARBA00022840"/>
    </source>
</evidence>
<feature type="non-terminal residue" evidence="5">
    <location>
        <position position="153"/>
    </location>
</feature>
<dbReference type="GO" id="GO:0007076">
    <property type="term" value="P:mitotic chromosome condensation"/>
    <property type="evidence" value="ECO:0007669"/>
    <property type="project" value="TreeGrafter"/>
</dbReference>
<feature type="domain" description="ATPase AAA-type core" evidence="4">
    <location>
        <begin position="74"/>
        <end position="94"/>
    </location>
</feature>
<dbReference type="InterPro" id="IPR003959">
    <property type="entry name" value="ATPase_AAA_core"/>
</dbReference>
<evidence type="ECO:0000313" key="6">
    <source>
        <dbReference type="Proteomes" id="UP000789570"/>
    </source>
</evidence>
<dbReference type="GO" id="GO:0005524">
    <property type="term" value="F:ATP binding"/>
    <property type="evidence" value="ECO:0007669"/>
    <property type="project" value="UniProtKB-KW"/>
</dbReference>
<evidence type="ECO:0000313" key="5">
    <source>
        <dbReference type="EMBL" id="CAG8721109.1"/>
    </source>
</evidence>
<accession>A0A9N9I5P3</accession>
<name>A0A9N9I5P3_9GLOM</name>
<keyword evidence="6" id="KW-1185">Reference proteome</keyword>
<feature type="non-terminal residue" evidence="5">
    <location>
        <position position="1"/>
    </location>
</feature>
<dbReference type="InterPro" id="IPR027417">
    <property type="entry name" value="P-loop_NTPase"/>
</dbReference>
<reference evidence="5" key="1">
    <citation type="submission" date="2021-06" db="EMBL/GenBank/DDBJ databases">
        <authorList>
            <person name="Kallberg Y."/>
            <person name="Tangrot J."/>
            <person name="Rosling A."/>
        </authorList>
    </citation>
    <scope>NUCLEOTIDE SEQUENCE</scope>
    <source>
        <strain evidence="5">UK204</strain>
    </source>
</reference>
<comment type="caution">
    <text evidence="5">The sequence shown here is derived from an EMBL/GenBank/DDBJ whole genome shotgun (WGS) entry which is preliminary data.</text>
</comment>
<dbReference type="PANTHER" id="PTHR18937">
    <property type="entry name" value="STRUCTURAL MAINTENANCE OF CHROMOSOMES SMC FAMILY MEMBER"/>
    <property type="match status" value="1"/>
</dbReference>
<evidence type="ECO:0000259" key="4">
    <source>
        <dbReference type="Pfam" id="PF13304"/>
    </source>
</evidence>
<dbReference type="PANTHER" id="PTHR18937:SF172">
    <property type="entry name" value="STRUCTURAL MAINTENANCE OF CHROMOSOMES PROTEIN"/>
    <property type="match status" value="1"/>
</dbReference>
<organism evidence="5 6">
    <name type="scientific">Funneliformis caledonium</name>
    <dbReference type="NCBI Taxonomy" id="1117310"/>
    <lineage>
        <taxon>Eukaryota</taxon>
        <taxon>Fungi</taxon>
        <taxon>Fungi incertae sedis</taxon>
        <taxon>Mucoromycota</taxon>
        <taxon>Glomeromycotina</taxon>
        <taxon>Glomeromycetes</taxon>
        <taxon>Glomerales</taxon>
        <taxon>Glomeraceae</taxon>
        <taxon>Funneliformis</taxon>
    </lineage>
</organism>
<keyword evidence="1" id="KW-0547">Nucleotide-binding</keyword>
<dbReference type="OrthoDB" id="2417117at2759"/>
<dbReference type="EMBL" id="CAJVPQ010010210">
    <property type="protein sequence ID" value="CAG8721109.1"/>
    <property type="molecule type" value="Genomic_DNA"/>
</dbReference>
<gene>
    <name evidence="5" type="ORF">FCALED_LOCUS14393</name>
</gene>
<protein>
    <submittedName>
        <fullName evidence="5">8366_t:CDS:1</fullName>
    </submittedName>
</protein>
<proteinExistence type="predicted"/>
<dbReference type="AlphaFoldDB" id="A0A9N9I5P3"/>
<dbReference type="SUPFAM" id="SSF52540">
    <property type="entry name" value="P-loop containing nucleoside triphosphate hydrolases"/>
    <property type="match status" value="1"/>
</dbReference>
<sequence>QTSDYRELLDMMYSKYPNPIIDVAEKESFSTDSSQNGSVLPKTPSSLEQDAPIQRFVTNFLRPEILSKFNFKSFSAIVGSNGSGKSNVIDALLFGVKNLDACRVDVYFEEILELPGSDNYEVLPQAQLVISHQAFRNNASKYFINGRQSNYTE</sequence>
<evidence type="ECO:0000256" key="1">
    <source>
        <dbReference type="ARBA" id="ARBA00022741"/>
    </source>
</evidence>
<evidence type="ECO:0000256" key="3">
    <source>
        <dbReference type="ARBA" id="ARBA00023242"/>
    </source>
</evidence>
<dbReference type="Pfam" id="PF13304">
    <property type="entry name" value="AAA_21"/>
    <property type="match status" value="1"/>
</dbReference>